<organism evidence="2 3">
    <name type="scientific">Austropuccinia psidii MF-1</name>
    <dbReference type="NCBI Taxonomy" id="1389203"/>
    <lineage>
        <taxon>Eukaryota</taxon>
        <taxon>Fungi</taxon>
        <taxon>Dikarya</taxon>
        <taxon>Basidiomycota</taxon>
        <taxon>Pucciniomycotina</taxon>
        <taxon>Pucciniomycetes</taxon>
        <taxon>Pucciniales</taxon>
        <taxon>Sphaerophragmiaceae</taxon>
        <taxon>Austropuccinia</taxon>
    </lineage>
</organism>
<evidence type="ECO:0000313" key="3">
    <source>
        <dbReference type="Proteomes" id="UP000765509"/>
    </source>
</evidence>
<name>A0A9Q3EW12_9BASI</name>
<evidence type="ECO:0000313" key="2">
    <source>
        <dbReference type="EMBL" id="MBW0529128.1"/>
    </source>
</evidence>
<evidence type="ECO:0000256" key="1">
    <source>
        <dbReference type="SAM" id="MobiDB-lite"/>
    </source>
</evidence>
<dbReference type="EMBL" id="AVOT02034890">
    <property type="protein sequence ID" value="MBW0529128.1"/>
    <property type="molecule type" value="Genomic_DNA"/>
</dbReference>
<sequence length="104" mass="11537">MVSSHELGTESEILSHESNPDPPLLPECEHRLILNIFNLSKPDIFVIAFISAWPPSSQKLNFKSYEKEKTFEPCAPAEEAGKDDVACSGKAQIISKENFVSNFA</sequence>
<comment type="caution">
    <text evidence="2">The sequence shown here is derived from an EMBL/GenBank/DDBJ whole genome shotgun (WGS) entry which is preliminary data.</text>
</comment>
<keyword evidence="3" id="KW-1185">Reference proteome</keyword>
<dbReference type="Proteomes" id="UP000765509">
    <property type="component" value="Unassembled WGS sequence"/>
</dbReference>
<proteinExistence type="predicted"/>
<reference evidence="2" key="1">
    <citation type="submission" date="2021-03" db="EMBL/GenBank/DDBJ databases">
        <title>Draft genome sequence of rust myrtle Austropuccinia psidii MF-1, a brazilian biotype.</title>
        <authorList>
            <person name="Quecine M.C."/>
            <person name="Pachon D.M.R."/>
            <person name="Bonatelli M.L."/>
            <person name="Correr F.H."/>
            <person name="Franceschini L.M."/>
            <person name="Leite T.F."/>
            <person name="Margarido G.R.A."/>
            <person name="Almeida C.A."/>
            <person name="Ferrarezi J.A."/>
            <person name="Labate C.A."/>
        </authorList>
    </citation>
    <scope>NUCLEOTIDE SEQUENCE</scope>
    <source>
        <strain evidence="2">MF-1</strain>
    </source>
</reference>
<feature type="region of interest" description="Disordered" evidence="1">
    <location>
        <begin position="1"/>
        <end position="21"/>
    </location>
</feature>
<protein>
    <submittedName>
        <fullName evidence="2">Uncharacterized protein</fullName>
    </submittedName>
</protein>
<accession>A0A9Q3EW12</accession>
<gene>
    <name evidence="2" type="ORF">O181_068843</name>
</gene>
<dbReference type="AlphaFoldDB" id="A0A9Q3EW12"/>